<evidence type="ECO:0000313" key="5">
    <source>
        <dbReference type="WBParaSite" id="PSU_v2.g7945.t1"/>
    </source>
</evidence>
<dbReference type="GO" id="GO:0019899">
    <property type="term" value="F:enzyme binding"/>
    <property type="evidence" value="ECO:0007669"/>
    <property type="project" value="UniProtKB-ARBA"/>
</dbReference>
<dbReference type="Pfam" id="PF00098">
    <property type="entry name" value="zf-CCHC"/>
    <property type="match status" value="1"/>
</dbReference>
<keyword evidence="1" id="KW-0863">Zinc-finger</keyword>
<reference evidence="5" key="1">
    <citation type="submission" date="2022-11" db="UniProtKB">
        <authorList>
            <consortium name="WormBaseParasite"/>
        </authorList>
    </citation>
    <scope>IDENTIFICATION</scope>
</reference>
<protein>
    <submittedName>
        <fullName evidence="5">CCHC-type domain-containing protein</fullName>
    </submittedName>
</protein>
<dbReference type="InterPro" id="IPR001878">
    <property type="entry name" value="Znf_CCHC"/>
</dbReference>
<evidence type="ECO:0000256" key="2">
    <source>
        <dbReference type="SAM" id="MobiDB-lite"/>
    </source>
</evidence>
<dbReference type="Proteomes" id="UP000887577">
    <property type="component" value="Unplaced"/>
</dbReference>
<dbReference type="SMART" id="SM00343">
    <property type="entry name" value="ZnF_C2HC"/>
    <property type="match status" value="1"/>
</dbReference>
<evidence type="ECO:0000256" key="1">
    <source>
        <dbReference type="PROSITE-ProRule" id="PRU00047"/>
    </source>
</evidence>
<dbReference type="AlphaFoldDB" id="A0A914ZCG7"/>
<dbReference type="InterPro" id="IPR036875">
    <property type="entry name" value="Znf_CCHC_sf"/>
</dbReference>
<name>A0A914ZCG7_9BILA</name>
<feature type="compositionally biased region" description="Low complexity" evidence="2">
    <location>
        <begin position="524"/>
        <end position="536"/>
    </location>
</feature>
<feature type="compositionally biased region" description="Polar residues" evidence="2">
    <location>
        <begin position="585"/>
        <end position="600"/>
    </location>
</feature>
<evidence type="ECO:0000259" key="3">
    <source>
        <dbReference type="PROSITE" id="PS50158"/>
    </source>
</evidence>
<feature type="region of interest" description="Disordered" evidence="2">
    <location>
        <begin position="391"/>
        <end position="453"/>
    </location>
</feature>
<dbReference type="SUPFAM" id="SSF57756">
    <property type="entry name" value="Retrovirus zinc finger-like domains"/>
    <property type="match status" value="1"/>
</dbReference>
<organism evidence="4 5">
    <name type="scientific">Panagrolaimus superbus</name>
    <dbReference type="NCBI Taxonomy" id="310955"/>
    <lineage>
        <taxon>Eukaryota</taxon>
        <taxon>Metazoa</taxon>
        <taxon>Ecdysozoa</taxon>
        <taxon>Nematoda</taxon>
        <taxon>Chromadorea</taxon>
        <taxon>Rhabditida</taxon>
        <taxon>Tylenchina</taxon>
        <taxon>Panagrolaimomorpha</taxon>
        <taxon>Panagrolaimoidea</taxon>
        <taxon>Panagrolaimidae</taxon>
        <taxon>Panagrolaimus</taxon>
    </lineage>
</organism>
<keyword evidence="4" id="KW-1185">Reference proteome</keyword>
<dbReference type="Pfam" id="PF03732">
    <property type="entry name" value="Retrotrans_gag"/>
    <property type="match status" value="1"/>
</dbReference>
<dbReference type="GO" id="GO:0008270">
    <property type="term" value="F:zinc ion binding"/>
    <property type="evidence" value="ECO:0007669"/>
    <property type="project" value="UniProtKB-KW"/>
</dbReference>
<dbReference type="GO" id="GO:0003676">
    <property type="term" value="F:nucleic acid binding"/>
    <property type="evidence" value="ECO:0007669"/>
    <property type="project" value="InterPro"/>
</dbReference>
<dbReference type="Gene3D" id="4.10.60.10">
    <property type="entry name" value="Zinc finger, CCHC-type"/>
    <property type="match status" value="1"/>
</dbReference>
<dbReference type="PROSITE" id="PS50158">
    <property type="entry name" value="ZF_CCHC"/>
    <property type="match status" value="1"/>
</dbReference>
<dbReference type="WBParaSite" id="PSU_v2.g7945.t1">
    <property type="protein sequence ID" value="PSU_v2.g7945.t1"/>
    <property type="gene ID" value="PSU_v2.g7945"/>
</dbReference>
<keyword evidence="1" id="KW-0479">Metal-binding</keyword>
<feature type="domain" description="CCHC-type" evidence="3">
    <location>
        <begin position="375"/>
        <end position="390"/>
    </location>
</feature>
<feature type="region of interest" description="Disordered" evidence="2">
    <location>
        <begin position="513"/>
        <end position="608"/>
    </location>
</feature>
<sequence length="608" mass="67491">MRELKNDIRKLQDTSLIAAGLSQKFNKLEKNLEEVAAFQAEMVQKMEMKDGPQIEAEKKVGDFLKTPDKVDPLSRFTDPTFLAQQRKEVVDQLKMRGPFDELLNRIRDISIKGKSVEATTEAGFDEGNQKEPSSQQDEVEMAQGGGTVAPLKPPEGASNSSDINILETSEVHPGGWEVGITGAEVNHLEFEMESYDGDPLVPLNAYFSRLKCYLMQQPFPLTPDQQLAHLVGRLKGRALFAYQALDAATQQNFAAFEAALKLKFPNTECIRAAEGELQQVQQRPLESVHDFSIRVASLIHTILEGKAEDEIERNLRRETMNRLQDDIREYVQDQNPDTYEKVLLLARRREAQLQRRQLSSIQRPAYETFVLERVRKCFNCGQPGHFARECTGNRDNRRPNFQKFNGNGGTWKNDRGFTAYRGQSEGSGTQFAGNRNGYNNGNGGHRADYGQGSGPRYATGQGSGVRWMHRPTGGNDTPLGPPSNTGNGYSVKFASANMVEAPQADINMLEVAPADKKKKRPRKIATATAPADGAAGNRPTQATSLKVGHKRNQGQVKQSARAGPRDKTRSGVLPARPKAHPDATFQINTILQQDFENNGGSKRKLLGK</sequence>
<feature type="region of interest" description="Disordered" evidence="2">
    <location>
        <begin position="117"/>
        <end position="161"/>
    </location>
</feature>
<proteinExistence type="predicted"/>
<keyword evidence="1" id="KW-0862">Zinc</keyword>
<accession>A0A914ZCG7</accession>
<evidence type="ECO:0000313" key="4">
    <source>
        <dbReference type="Proteomes" id="UP000887577"/>
    </source>
</evidence>
<dbReference type="InterPro" id="IPR005162">
    <property type="entry name" value="Retrotrans_gag_dom"/>
</dbReference>